<dbReference type="AlphaFoldDB" id="A0A8H6JKA2"/>
<dbReference type="PANTHER" id="PTHR38790">
    <property type="entry name" value="2EXR DOMAIN-CONTAINING PROTEIN-RELATED"/>
    <property type="match status" value="1"/>
</dbReference>
<dbReference type="Pfam" id="PF24864">
    <property type="entry name" value="DUF7730"/>
    <property type="match status" value="1"/>
</dbReference>
<evidence type="ECO:0000259" key="2">
    <source>
        <dbReference type="Pfam" id="PF24864"/>
    </source>
</evidence>
<dbReference type="InterPro" id="IPR056632">
    <property type="entry name" value="DUF7730"/>
</dbReference>
<organism evidence="3 4">
    <name type="scientific">Colletotrichum musicola</name>
    <dbReference type="NCBI Taxonomy" id="2175873"/>
    <lineage>
        <taxon>Eukaryota</taxon>
        <taxon>Fungi</taxon>
        <taxon>Dikarya</taxon>
        <taxon>Ascomycota</taxon>
        <taxon>Pezizomycotina</taxon>
        <taxon>Sordariomycetes</taxon>
        <taxon>Hypocreomycetidae</taxon>
        <taxon>Glomerellales</taxon>
        <taxon>Glomerellaceae</taxon>
        <taxon>Colletotrichum</taxon>
        <taxon>Colletotrichum orchidearum species complex</taxon>
    </lineage>
</organism>
<evidence type="ECO:0000256" key="1">
    <source>
        <dbReference type="SAM" id="MobiDB-lite"/>
    </source>
</evidence>
<name>A0A8H6JKA2_9PEZI</name>
<comment type="caution">
    <text evidence="3">The sequence shown here is derived from an EMBL/GenBank/DDBJ whole genome shotgun (WGS) entry which is preliminary data.</text>
</comment>
<feature type="domain" description="DUF7730" evidence="2">
    <location>
        <begin position="117"/>
        <end position="234"/>
    </location>
</feature>
<evidence type="ECO:0000313" key="3">
    <source>
        <dbReference type="EMBL" id="KAF6814236.1"/>
    </source>
</evidence>
<dbReference type="OrthoDB" id="515692at2759"/>
<feature type="region of interest" description="Disordered" evidence="1">
    <location>
        <begin position="95"/>
        <end position="115"/>
    </location>
</feature>
<keyword evidence="4" id="KW-1185">Reference proteome</keyword>
<reference evidence="3" key="1">
    <citation type="journal article" date="2020" name="Phytopathology">
        <title>Genome Sequence Resources of Colletotrichum truncatum, C. plurivorum, C. musicola, and C. sojae: Four Species Pathogenic to Soybean (Glycine max).</title>
        <authorList>
            <person name="Rogerio F."/>
            <person name="Boufleur T.R."/>
            <person name="Ciampi-Guillardi M."/>
            <person name="Sukno S.A."/>
            <person name="Thon M.R."/>
            <person name="Massola Junior N.S."/>
            <person name="Baroncelli R."/>
        </authorList>
    </citation>
    <scope>NUCLEOTIDE SEQUENCE</scope>
    <source>
        <strain evidence="3">LFN0074</strain>
    </source>
</reference>
<dbReference type="PANTHER" id="PTHR38790:SF4">
    <property type="entry name" value="2EXR DOMAIN-CONTAINING PROTEIN"/>
    <property type="match status" value="1"/>
</dbReference>
<protein>
    <recommendedName>
        <fullName evidence="2">DUF7730 domain-containing protein</fullName>
    </recommendedName>
</protein>
<evidence type="ECO:0000313" key="4">
    <source>
        <dbReference type="Proteomes" id="UP000639643"/>
    </source>
</evidence>
<proteinExistence type="predicted"/>
<dbReference type="EMBL" id="WIGM01000735">
    <property type="protein sequence ID" value="KAF6814236.1"/>
    <property type="molecule type" value="Genomic_DNA"/>
</dbReference>
<sequence>MTNTLSTWIRKKVGREKDIREQYFDEPKPLYLPSTPRRPITPANVHVPSESPKHITPNGPFFRLPAELRTDIIAEAFGNRTLHVLVEFDCPPIHTPAGHGGTRPSPSPTAREGEIARHLRRRRRWRWRSCVCHRELPDHEWWRSIGEDRCLAGEAPNCHRWHGETPSKCFLGVMGWLLSCRQAYAETTDVLYGTNAFNFDDCQYFHHRLLSMDRFFLPQRLEAIQCVHLKYHVFLAQWGLCVGTRFENAVPYLPNLQVLHLSVYGPQARPFREGGSAYDIESDANREAVLRDADAFVFNAGPRFRELHLAIPGDAFDCWAVGEEVVPYGSRDEAFWRSLYSSKGYWVIRGHEVPLGSGPA</sequence>
<gene>
    <name evidence="3" type="ORF">CMUS01_12680</name>
</gene>
<accession>A0A8H6JKA2</accession>
<dbReference type="Proteomes" id="UP000639643">
    <property type="component" value="Unassembled WGS sequence"/>
</dbReference>